<dbReference type="CDD" id="cd08946">
    <property type="entry name" value="SDR_e"/>
    <property type="match status" value="1"/>
</dbReference>
<comment type="caution">
    <text evidence="5">The sequence shown here is derived from an EMBL/GenBank/DDBJ whole genome shotgun (WGS) entry which is preliminary data.</text>
</comment>
<dbReference type="AlphaFoldDB" id="A0A8J2SS66"/>
<comment type="similarity">
    <text evidence="1">Belongs to the NAD(P)-dependent epimerase/dehydratase family.</text>
</comment>
<evidence type="ECO:0000256" key="2">
    <source>
        <dbReference type="ARBA" id="ARBA00023002"/>
    </source>
</evidence>
<dbReference type="Pfam" id="PF01370">
    <property type="entry name" value="Epimerase"/>
    <property type="match status" value="1"/>
</dbReference>
<dbReference type="EMBL" id="CAKKNE010000004">
    <property type="protein sequence ID" value="CAH0373247.1"/>
    <property type="molecule type" value="Genomic_DNA"/>
</dbReference>
<feature type="domain" description="NAD-dependent epimerase/dehydratase" evidence="4">
    <location>
        <begin position="12"/>
        <end position="193"/>
    </location>
</feature>
<dbReference type="OrthoDB" id="202470at2759"/>
<reference evidence="5" key="1">
    <citation type="submission" date="2021-11" db="EMBL/GenBank/DDBJ databases">
        <authorList>
            <consortium name="Genoscope - CEA"/>
            <person name="William W."/>
        </authorList>
    </citation>
    <scope>NUCLEOTIDE SEQUENCE</scope>
</reference>
<evidence type="ECO:0000256" key="3">
    <source>
        <dbReference type="ARBA" id="ARBA00023027"/>
    </source>
</evidence>
<dbReference type="SUPFAM" id="SSF51735">
    <property type="entry name" value="NAD(P)-binding Rossmann-fold domains"/>
    <property type="match status" value="1"/>
</dbReference>
<accession>A0A8J2SS66</accession>
<sequence length="287" mass="30961">MAALQQHSKGKVAITGSSGILGQRLYTALQADGWEVVGLGLAEGVSQGGPGRDGASETRNEFVDVACNLSMACPDLSGFTHVVHLAGVGSPDASFEQVLRGNVVATQHVLEAAKRAGTVRRVVLASTNHVQHGTSMGRHGPGSLDPQRLFGRRLSPEEEFEPDSFYAASKVHVEALGKLYGKTWRCFDVVALRIGWCLYDDPTELSGTEFESYLRAMWLSRRDWVGFATAAMTAPIDATYHGYIVAHAVSNNPTGIFDIEESTRLLGYTPQDSSGSFAWPRAPVRLP</sequence>
<keyword evidence="6" id="KW-1185">Reference proteome</keyword>
<dbReference type="InterPro" id="IPR001509">
    <property type="entry name" value="Epimerase_deHydtase"/>
</dbReference>
<protein>
    <recommendedName>
        <fullName evidence="4">NAD-dependent epimerase/dehydratase domain-containing protein</fullName>
    </recommendedName>
</protein>
<name>A0A8J2SS66_9STRA</name>
<dbReference type="InterPro" id="IPR036291">
    <property type="entry name" value="NAD(P)-bd_dom_sf"/>
</dbReference>
<organism evidence="5 6">
    <name type="scientific">Pelagomonas calceolata</name>
    <dbReference type="NCBI Taxonomy" id="35677"/>
    <lineage>
        <taxon>Eukaryota</taxon>
        <taxon>Sar</taxon>
        <taxon>Stramenopiles</taxon>
        <taxon>Ochrophyta</taxon>
        <taxon>Pelagophyceae</taxon>
        <taxon>Pelagomonadales</taxon>
        <taxon>Pelagomonadaceae</taxon>
        <taxon>Pelagomonas</taxon>
    </lineage>
</organism>
<dbReference type="PANTHER" id="PTHR43103">
    <property type="entry name" value="NUCLEOSIDE-DIPHOSPHATE-SUGAR EPIMERASE"/>
    <property type="match status" value="1"/>
</dbReference>
<gene>
    <name evidence="5" type="ORF">PECAL_4P04280</name>
</gene>
<dbReference type="Proteomes" id="UP000789595">
    <property type="component" value="Unassembled WGS sequence"/>
</dbReference>
<evidence type="ECO:0000313" key="5">
    <source>
        <dbReference type="EMBL" id="CAH0373247.1"/>
    </source>
</evidence>
<evidence type="ECO:0000259" key="4">
    <source>
        <dbReference type="Pfam" id="PF01370"/>
    </source>
</evidence>
<keyword evidence="2" id="KW-0560">Oxidoreductase</keyword>
<evidence type="ECO:0000313" key="6">
    <source>
        <dbReference type="Proteomes" id="UP000789595"/>
    </source>
</evidence>
<evidence type="ECO:0000256" key="1">
    <source>
        <dbReference type="ARBA" id="ARBA00007637"/>
    </source>
</evidence>
<keyword evidence="3" id="KW-0520">NAD</keyword>
<dbReference type="GO" id="GO:0016491">
    <property type="term" value="F:oxidoreductase activity"/>
    <property type="evidence" value="ECO:0007669"/>
    <property type="project" value="UniProtKB-KW"/>
</dbReference>
<dbReference type="PANTHER" id="PTHR43103:SF5">
    <property type="entry name" value="4-EPIMERASE, PUTATIVE (AFU_ORTHOLOGUE AFUA_7G00360)-RELATED"/>
    <property type="match status" value="1"/>
</dbReference>
<proteinExistence type="inferred from homology"/>
<dbReference type="Gene3D" id="3.40.50.720">
    <property type="entry name" value="NAD(P)-binding Rossmann-like Domain"/>
    <property type="match status" value="1"/>
</dbReference>